<name>A0A9P6DNY0_9AGAM</name>
<reference evidence="2" key="1">
    <citation type="journal article" date="2020" name="Nat. Commun.">
        <title>Large-scale genome sequencing of mycorrhizal fungi provides insights into the early evolution of symbiotic traits.</title>
        <authorList>
            <person name="Miyauchi S."/>
            <person name="Kiss E."/>
            <person name="Kuo A."/>
            <person name="Drula E."/>
            <person name="Kohler A."/>
            <person name="Sanchez-Garcia M."/>
            <person name="Morin E."/>
            <person name="Andreopoulos B."/>
            <person name="Barry K.W."/>
            <person name="Bonito G."/>
            <person name="Buee M."/>
            <person name="Carver A."/>
            <person name="Chen C."/>
            <person name="Cichocki N."/>
            <person name="Clum A."/>
            <person name="Culley D."/>
            <person name="Crous P.W."/>
            <person name="Fauchery L."/>
            <person name="Girlanda M."/>
            <person name="Hayes R.D."/>
            <person name="Keri Z."/>
            <person name="LaButti K."/>
            <person name="Lipzen A."/>
            <person name="Lombard V."/>
            <person name="Magnuson J."/>
            <person name="Maillard F."/>
            <person name="Murat C."/>
            <person name="Nolan M."/>
            <person name="Ohm R.A."/>
            <person name="Pangilinan J."/>
            <person name="Pereira M.F."/>
            <person name="Perotto S."/>
            <person name="Peter M."/>
            <person name="Pfister S."/>
            <person name="Riley R."/>
            <person name="Sitrit Y."/>
            <person name="Stielow J.B."/>
            <person name="Szollosi G."/>
            <person name="Zifcakova L."/>
            <person name="Stursova M."/>
            <person name="Spatafora J.W."/>
            <person name="Tedersoo L."/>
            <person name="Vaario L.M."/>
            <person name="Yamada A."/>
            <person name="Yan M."/>
            <person name="Wang P."/>
            <person name="Xu J."/>
            <person name="Bruns T."/>
            <person name="Baldrian P."/>
            <person name="Vilgalys R."/>
            <person name="Dunand C."/>
            <person name="Henrissat B."/>
            <person name="Grigoriev I.V."/>
            <person name="Hibbett D."/>
            <person name="Nagy L.G."/>
            <person name="Martin F.M."/>
        </authorList>
    </citation>
    <scope>NUCLEOTIDE SEQUENCE</scope>
    <source>
        <strain evidence="2">UP504</strain>
    </source>
</reference>
<evidence type="ECO:0000313" key="2">
    <source>
        <dbReference type="EMBL" id="KAF9505090.1"/>
    </source>
</evidence>
<evidence type="ECO:0008006" key="4">
    <source>
        <dbReference type="Google" id="ProtNLM"/>
    </source>
</evidence>
<evidence type="ECO:0000313" key="3">
    <source>
        <dbReference type="Proteomes" id="UP000886523"/>
    </source>
</evidence>
<protein>
    <recommendedName>
        <fullName evidence="4">IBB domain-containing protein</fullName>
    </recommendedName>
</protein>
<dbReference type="AlphaFoldDB" id="A0A9P6DNY0"/>
<dbReference type="InterPro" id="IPR031568">
    <property type="entry name" value="Pet117"/>
</dbReference>
<dbReference type="Proteomes" id="UP000886523">
    <property type="component" value="Unassembled WGS sequence"/>
</dbReference>
<dbReference type="EMBL" id="MU129175">
    <property type="protein sequence ID" value="KAF9505090.1"/>
    <property type="molecule type" value="Genomic_DNA"/>
</dbReference>
<sequence>MYKAMYKGVIRDEARQAAKRRQREEELRQSLLKRERYEAVQRVGPPGTCNEGTSPESPA</sequence>
<proteinExistence type="predicted"/>
<gene>
    <name evidence="2" type="ORF">BS47DRAFT_1354325</name>
</gene>
<keyword evidence="3" id="KW-1185">Reference proteome</keyword>
<feature type="region of interest" description="Disordered" evidence="1">
    <location>
        <begin position="38"/>
        <end position="59"/>
    </location>
</feature>
<feature type="compositionally biased region" description="Polar residues" evidence="1">
    <location>
        <begin position="50"/>
        <end position="59"/>
    </location>
</feature>
<comment type="caution">
    <text evidence="2">The sequence shown here is derived from an EMBL/GenBank/DDBJ whole genome shotgun (WGS) entry which is preliminary data.</text>
</comment>
<organism evidence="2 3">
    <name type="scientific">Hydnum rufescens UP504</name>
    <dbReference type="NCBI Taxonomy" id="1448309"/>
    <lineage>
        <taxon>Eukaryota</taxon>
        <taxon>Fungi</taxon>
        <taxon>Dikarya</taxon>
        <taxon>Basidiomycota</taxon>
        <taxon>Agaricomycotina</taxon>
        <taxon>Agaricomycetes</taxon>
        <taxon>Cantharellales</taxon>
        <taxon>Hydnaceae</taxon>
        <taxon>Hydnum</taxon>
    </lineage>
</organism>
<evidence type="ECO:0000256" key="1">
    <source>
        <dbReference type="SAM" id="MobiDB-lite"/>
    </source>
</evidence>
<dbReference type="Pfam" id="PF15786">
    <property type="entry name" value="PET117"/>
    <property type="match status" value="1"/>
</dbReference>
<accession>A0A9P6DNY0</accession>